<dbReference type="CDD" id="cd10308">
    <property type="entry name" value="GST_C_eEF1b_like"/>
    <property type="match status" value="1"/>
</dbReference>
<dbReference type="SUPFAM" id="SSF54984">
    <property type="entry name" value="eEF-1beta-like"/>
    <property type="match status" value="1"/>
</dbReference>
<dbReference type="Proteomes" id="UP000001744">
    <property type="component" value="Unassembled WGS sequence"/>
</dbReference>
<name>B6K2M6_SCHJY</name>
<dbReference type="GO" id="GO:0005829">
    <property type="term" value="C:cytosol"/>
    <property type="evidence" value="ECO:0000318"/>
    <property type="project" value="GO_Central"/>
</dbReference>
<dbReference type="OrthoDB" id="331763at2759"/>
<feature type="domain" description="Elongation factor 1 beta central acidic region eukaryote" evidence="5">
    <location>
        <begin position="95"/>
        <end position="121"/>
    </location>
</feature>
<dbReference type="PANTHER" id="PTHR11595:SF21">
    <property type="entry name" value="ELONGATION FACTOR 1-BETA"/>
    <property type="match status" value="1"/>
</dbReference>
<dbReference type="AlphaFoldDB" id="B6K2M6"/>
<dbReference type="HOGENOM" id="CLU_050172_0_2_1"/>
<dbReference type="FunFam" id="3.30.70.60:FF:000001">
    <property type="entry name" value="Elongation factor 1-beta 1 like"/>
    <property type="match status" value="1"/>
</dbReference>
<dbReference type="SMART" id="SM00888">
    <property type="entry name" value="EF1_GNE"/>
    <property type="match status" value="1"/>
</dbReference>
<dbReference type="InterPro" id="IPR001326">
    <property type="entry name" value="Transl_elong_EF1B_B/D_CS"/>
</dbReference>
<dbReference type="Gene3D" id="1.20.1050.130">
    <property type="match status" value="1"/>
</dbReference>
<evidence type="ECO:0000259" key="5">
    <source>
        <dbReference type="SMART" id="SM01182"/>
    </source>
</evidence>
<dbReference type="CDD" id="cd00292">
    <property type="entry name" value="EF1B"/>
    <property type="match status" value="1"/>
</dbReference>
<gene>
    <name evidence="7" type="primary">tef5</name>
    <name evidence="6" type="ORF">SJAG_02493</name>
</gene>
<dbReference type="Pfam" id="PF10587">
    <property type="entry name" value="EF-1_beta_acid"/>
    <property type="match status" value="1"/>
</dbReference>
<accession>B6K2M6</accession>
<evidence type="ECO:0000256" key="2">
    <source>
        <dbReference type="ARBA" id="ARBA00022768"/>
    </source>
</evidence>
<dbReference type="GO" id="GO:0003746">
    <property type="term" value="F:translation elongation factor activity"/>
    <property type="evidence" value="ECO:0007669"/>
    <property type="project" value="UniProtKB-KW"/>
</dbReference>
<keyword evidence="3" id="KW-0648">Protein biosynthesis</keyword>
<dbReference type="InterPro" id="IPR053836">
    <property type="entry name" value="Arc1-like_N"/>
</dbReference>
<protein>
    <submittedName>
        <fullName evidence="6">Translation elongation factor EF-1 beta subunit</fullName>
    </submittedName>
</protein>
<feature type="domain" description="Translation elongation factor EF1B beta/delta subunit guanine nucleotide exchange" evidence="4">
    <location>
        <begin position="130"/>
        <end position="216"/>
    </location>
</feature>
<dbReference type="RefSeq" id="XP_002173700.1">
    <property type="nucleotide sequence ID" value="XM_002173664.2"/>
</dbReference>
<evidence type="ECO:0000256" key="3">
    <source>
        <dbReference type="ARBA" id="ARBA00022917"/>
    </source>
</evidence>
<dbReference type="GeneID" id="7049244"/>
<dbReference type="GO" id="GO:0006449">
    <property type="term" value="P:regulation of translational termination"/>
    <property type="evidence" value="ECO:0007669"/>
    <property type="project" value="EnsemblFungi"/>
</dbReference>
<dbReference type="GO" id="GO:0005840">
    <property type="term" value="C:ribosome"/>
    <property type="evidence" value="ECO:0007669"/>
    <property type="project" value="EnsemblFungi"/>
</dbReference>
<proteinExistence type="inferred from homology"/>
<evidence type="ECO:0000313" key="8">
    <source>
        <dbReference type="Proteomes" id="UP000001744"/>
    </source>
</evidence>
<sequence length="216" mass="23425">MGFSDLSTEAGLKQLNEFLADKSFIEGHEASQADAVVYKAVGSAPDAAKYQHAARWYKQIATEDLAALPGTAKELSAYGPAAAAAEAADEDDIDLFGSDDEVDEEAERVKAERIAEYNKRKAAKPKPAAKSLVTLEIKPWDDETPMDELEKAVRAIEMDGLLWGSAKLVPIGFGVSKLQMSVVVEDDKVSIDELQETIEEIEDYVQSTDVAAMAKL</sequence>
<keyword evidence="2 6" id="KW-0251">Elongation factor</keyword>
<organism evidence="6 8">
    <name type="scientific">Schizosaccharomyces japonicus (strain yFS275 / FY16936)</name>
    <name type="common">Fission yeast</name>
    <dbReference type="NCBI Taxonomy" id="402676"/>
    <lineage>
        <taxon>Eukaryota</taxon>
        <taxon>Fungi</taxon>
        <taxon>Dikarya</taxon>
        <taxon>Ascomycota</taxon>
        <taxon>Taphrinomycotina</taxon>
        <taxon>Schizosaccharomycetes</taxon>
        <taxon>Schizosaccharomycetales</taxon>
        <taxon>Schizosaccharomycetaceae</taxon>
        <taxon>Schizosaccharomyces</taxon>
    </lineage>
</organism>
<dbReference type="InterPro" id="IPR049720">
    <property type="entry name" value="EF1B_bsu/dsu"/>
</dbReference>
<dbReference type="GO" id="GO:1990145">
    <property type="term" value="P:maintenance of translational fidelity"/>
    <property type="evidence" value="ECO:0007669"/>
    <property type="project" value="EnsemblFungi"/>
</dbReference>
<dbReference type="PROSITE" id="PS00824">
    <property type="entry name" value="EF1BD_1"/>
    <property type="match status" value="1"/>
</dbReference>
<dbReference type="SUPFAM" id="SSF47616">
    <property type="entry name" value="GST C-terminal domain-like"/>
    <property type="match status" value="1"/>
</dbReference>
<dbReference type="PANTHER" id="PTHR11595">
    <property type="entry name" value="EF-HAND AND COILED-COIL DOMAIN-CONTAINING FAMILY MEMBER"/>
    <property type="match status" value="1"/>
</dbReference>
<dbReference type="STRING" id="402676.B6K2M6"/>
<dbReference type="InterPro" id="IPR018940">
    <property type="entry name" value="EF-1_beta_acid_region_euk"/>
</dbReference>
<comment type="similarity">
    <text evidence="1">Belongs to the EF-1-beta/EF-1-delta family.</text>
</comment>
<dbReference type="JaponicusDB" id="SJAG_02493">
    <property type="gene designation" value="tef5"/>
</dbReference>
<dbReference type="SMART" id="SM01182">
    <property type="entry name" value="EF-1_beta_acid"/>
    <property type="match status" value="1"/>
</dbReference>
<dbReference type="Gene3D" id="3.30.70.60">
    <property type="match status" value="1"/>
</dbReference>
<dbReference type="GO" id="GO:0005085">
    <property type="term" value="F:guanyl-nucleotide exchange factor activity"/>
    <property type="evidence" value="ECO:0000318"/>
    <property type="project" value="GO_Central"/>
</dbReference>
<dbReference type="eggNOG" id="KOG1668">
    <property type="taxonomic scope" value="Eukaryota"/>
</dbReference>
<dbReference type="Pfam" id="PF21972">
    <property type="entry name" value="Arc1p_N_like"/>
    <property type="match status" value="1"/>
</dbReference>
<dbReference type="InterPro" id="IPR036219">
    <property type="entry name" value="eEF-1beta-like_sf"/>
</dbReference>
<dbReference type="GO" id="GO:0032232">
    <property type="term" value="P:negative regulation of actin filament bundle assembly"/>
    <property type="evidence" value="ECO:0007669"/>
    <property type="project" value="EnsemblFungi"/>
</dbReference>
<dbReference type="VEuPathDB" id="FungiDB:SJAG_02493"/>
<evidence type="ECO:0000313" key="7">
    <source>
        <dbReference type="JaponicusDB" id="SJAG_02493"/>
    </source>
</evidence>
<dbReference type="EMBL" id="KE651166">
    <property type="protein sequence ID" value="EEB07407.1"/>
    <property type="molecule type" value="Genomic_DNA"/>
</dbReference>
<evidence type="ECO:0000259" key="4">
    <source>
        <dbReference type="SMART" id="SM00888"/>
    </source>
</evidence>
<dbReference type="GO" id="GO:0005853">
    <property type="term" value="C:eukaryotic translation elongation factor 1 complex"/>
    <property type="evidence" value="ECO:0007669"/>
    <property type="project" value="EnsemblFungi"/>
</dbReference>
<evidence type="ECO:0000313" key="6">
    <source>
        <dbReference type="EMBL" id="EEB07407.1"/>
    </source>
</evidence>
<dbReference type="InterPro" id="IPR014038">
    <property type="entry name" value="EF1B_bsu/dsu_GNE"/>
</dbReference>
<evidence type="ECO:0000256" key="1">
    <source>
        <dbReference type="ARBA" id="ARBA00007411"/>
    </source>
</evidence>
<dbReference type="Pfam" id="PF00736">
    <property type="entry name" value="EF1_GNE"/>
    <property type="match status" value="1"/>
</dbReference>
<reference evidence="6 8" key="1">
    <citation type="journal article" date="2011" name="Science">
        <title>Comparative functional genomics of the fission yeasts.</title>
        <authorList>
            <person name="Rhind N."/>
            <person name="Chen Z."/>
            <person name="Yassour M."/>
            <person name="Thompson D.A."/>
            <person name="Haas B.J."/>
            <person name="Habib N."/>
            <person name="Wapinski I."/>
            <person name="Roy S."/>
            <person name="Lin M.F."/>
            <person name="Heiman D.I."/>
            <person name="Young S.K."/>
            <person name="Furuya K."/>
            <person name="Guo Y."/>
            <person name="Pidoux A."/>
            <person name="Chen H.M."/>
            <person name="Robbertse B."/>
            <person name="Goldberg J.M."/>
            <person name="Aoki K."/>
            <person name="Bayne E.H."/>
            <person name="Berlin A.M."/>
            <person name="Desjardins C.A."/>
            <person name="Dobbs E."/>
            <person name="Dukaj L."/>
            <person name="Fan L."/>
            <person name="FitzGerald M.G."/>
            <person name="French C."/>
            <person name="Gujja S."/>
            <person name="Hansen K."/>
            <person name="Keifenheim D."/>
            <person name="Levin J.Z."/>
            <person name="Mosher R.A."/>
            <person name="Mueller C.A."/>
            <person name="Pfiffner J."/>
            <person name="Priest M."/>
            <person name="Russ C."/>
            <person name="Smialowska A."/>
            <person name="Swoboda P."/>
            <person name="Sykes S.M."/>
            <person name="Vaughn M."/>
            <person name="Vengrova S."/>
            <person name="Yoder R."/>
            <person name="Zeng Q."/>
            <person name="Allshire R."/>
            <person name="Baulcombe D."/>
            <person name="Birren B.W."/>
            <person name="Brown W."/>
            <person name="Ekwall K."/>
            <person name="Kellis M."/>
            <person name="Leatherwood J."/>
            <person name="Levin H."/>
            <person name="Margalit H."/>
            <person name="Martienssen R."/>
            <person name="Nieduszynski C.A."/>
            <person name="Spatafora J.W."/>
            <person name="Friedman N."/>
            <person name="Dalgaard J.Z."/>
            <person name="Baumann P."/>
            <person name="Niki H."/>
            <person name="Regev A."/>
            <person name="Nusbaum C."/>
        </authorList>
    </citation>
    <scope>NUCLEOTIDE SEQUENCE [LARGE SCALE GENOMIC DNA]</scope>
    <source>
        <strain evidence="8">yFS275 / FY16936</strain>
    </source>
</reference>
<dbReference type="InterPro" id="IPR036282">
    <property type="entry name" value="Glutathione-S-Trfase_C_sf"/>
</dbReference>
<dbReference type="InterPro" id="IPR014717">
    <property type="entry name" value="Transl_elong_EF1B/ribsomal_bS6"/>
</dbReference>
<keyword evidence="8" id="KW-1185">Reference proteome</keyword>
<dbReference type="OMA" id="YRWYKHI"/>
<dbReference type="GO" id="GO:0006414">
    <property type="term" value="P:translational elongation"/>
    <property type="evidence" value="ECO:0000318"/>
    <property type="project" value="GO_Central"/>
</dbReference>